<keyword evidence="1 4" id="KW-0489">Methyltransferase</keyword>
<dbReference type="EC" id="2.1.1.64" evidence="4"/>
<dbReference type="CDD" id="cd02440">
    <property type="entry name" value="AdoMet_MTases"/>
    <property type="match status" value="1"/>
</dbReference>
<dbReference type="Pfam" id="PF13489">
    <property type="entry name" value="Methyltransf_23"/>
    <property type="match status" value="1"/>
</dbReference>
<accession>A0ABV8U1A5</accession>
<gene>
    <name evidence="4" type="ORF">ACFPET_16370</name>
</gene>
<dbReference type="InterPro" id="IPR029063">
    <property type="entry name" value="SAM-dependent_MTases_sf"/>
</dbReference>
<keyword evidence="5" id="KW-1185">Reference proteome</keyword>
<dbReference type="GO" id="GO:0032259">
    <property type="term" value="P:methylation"/>
    <property type="evidence" value="ECO:0007669"/>
    <property type="project" value="UniProtKB-KW"/>
</dbReference>
<dbReference type="Gene3D" id="3.40.50.150">
    <property type="entry name" value="Vaccinia Virus protein VP39"/>
    <property type="match status" value="1"/>
</dbReference>
<organism evidence="4 5">
    <name type="scientific">Salininema proteolyticum</name>
    <dbReference type="NCBI Taxonomy" id="1607685"/>
    <lineage>
        <taxon>Bacteria</taxon>
        <taxon>Bacillati</taxon>
        <taxon>Actinomycetota</taxon>
        <taxon>Actinomycetes</taxon>
        <taxon>Glycomycetales</taxon>
        <taxon>Glycomycetaceae</taxon>
        <taxon>Salininema</taxon>
    </lineage>
</organism>
<evidence type="ECO:0000313" key="5">
    <source>
        <dbReference type="Proteomes" id="UP001595823"/>
    </source>
</evidence>
<dbReference type="GO" id="GO:0061542">
    <property type="term" value="F:3-demethylubiquinol 3-O-methyltransferase activity"/>
    <property type="evidence" value="ECO:0007669"/>
    <property type="project" value="UniProtKB-EC"/>
</dbReference>
<dbReference type="Proteomes" id="UP001595823">
    <property type="component" value="Unassembled WGS sequence"/>
</dbReference>
<dbReference type="PANTHER" id="PTHR43464">
    <property type="entry name" value="METHYLTRANSFERASE"/>
    <property type="match status" value="1"/>
</dbReference>
<dbReference type="SUPFAM" id="SSF53335">
    <property type="entry name" value="S-adenosyl-L-methionine-dependent methyltransferases"/>
    <property type="match status" value="1"/>
</dbReference>
<keyword evidence="2 4" id="KW-0808">Transferase</keyword>
<keyword evidence="3" id="KW-0949">S-adenosyl-L-methionine</keyword>
<evidence type="ECO:0000256" key="3">
    <source>
        <dbReference type="ARBA" id="ARBA00022691"/>
    </source>
</evidence>
<protein>
    <submittedName>
        <fullName evidence="4">Class I SAM-dependent methyltransferase</fullName>
        <ecNumber evidence="4">2.1.1.222</ecNumber>
        <ecNumber evidence="4">2.1.1.64</ecNumber>
    </submittedName>
</protein>
<dbReference type="GO" id="GO:0102208">
    <property type="term" value="F:2-polyprenyl-6-hydroxyphenol methylase activity"/>
    <property type="evidence" value="ECO:0007669"/>
    <property type="project" value="UniProtKB-EC"/>
</dbReference>
<reference evidence="5" key="1">
    <citation type="journal article" date="2019" name="Int. J. Syst. Evol. Microbiol.">
        <title>The Global Catalogue of Microorganisms (GCM) 10K type strain sequencing project: providing services to taxonomists for standard genome sequencing and annotation.</title>
        <authorList>
            <consortium name="The Broad Institute Genomics Platform"/>
            <consortium name="The Broad Institute Genome Sequencing Center for Infectious Disease"/>
            <person name="Wu L."/>
            <person name="Ma J."/>
        </authorList>
    </citation>
    <scope>NUCLEOTIDE SEQUENCE [LARGE SCALE GENOMIC DNA]</scope>
    <source>
        <strain evidence="5">IBRC-M 10908</strain>
    </source>
</reference>
<evidence type="ECO:0000256" key="2">
    <source>
        <dbReference type="ARBA" id="ARBA00022679"/>
    </source>
</evidence>
<evidence type="ECO:0000256" key="1">
    <source>
        <dbReference type="ARBA" id="ARBA00022603"/>
    </source>
</evidence>
<dbReference type="PANTHER" id="PTHR43464:SF19">
    <property type="entry name" value="UBIQUINONE BIOSYNTHESIS O-METHYLTRANSFERASE, MITOCHONDRIAL"/>
    <property type="match status" value="1"/>
</dbReference>
<name>A0ABV8U1A5_9ACTN</name>
<dbReference type="RefSeq" id="WP_380623024.1">
    <property type="nucleotide sequence ID" value="NZ_JBHSDK010000021.1"/>
</dbReference>
<sequence>MTRESLDYWRDAGASKTFTHPLVPERLDSLDRSARILDYGCGYGRVMAELSDLGFTGVQGVDPSAALVSRGRGRRPDLSFTVLDTPPSTPFPEARFEAVLLFAVLTCVPDGDAQAAVMAEVARVLKPGGLLYVSDMPLQDDERNRERYDAHAERHGGPYGVFTTGDGATFRHHGPDELRGLLADFDILEEHRLAVPTINGNRSEAVQILARRA</sequence>
<proteinExistence type="predicted"/>
<dbReference type="EMBL" id="JBHSDK010000021">
    <property type="protein sequence ID" value="MFC4336777.1"/>
    <property type="molecule type" value="Genomic_DNA"/>
</dbReference>
<dbReference type="EC" id="2.1.1.222" evidence="4"/>
<comment type="caution">
    <text evidence="4">The sequence shown here is derived from an EMBL/GenBank/DDBJ whole genome shotgun (WGS) entry which is preliminary data.</text>
</comment>
<evidence type="ECO:0000313" key="4">
    <source>
        <dbReference type="EMBL" id="MFC4336777.1"/>
    </source>
</evidence>